<protein>
    <submittedName>
        <fullName evidence="1">Uncharacterized protein</fullName>
    </submittedName>
</protein>
<keyword evidence="2" id="KW-1185">Reference proteome</keyword>
<dbReference type="Proteomes" id="UP001341281">
    <property type="component" value="Chromosome 02"/>
</dbReference>
<proteinExistence type="predicted"/>
<feature type="non-terminal residue" evidence="1">
    <location>
        <position position="108"/>
    </location>
</feature>
<evidence type="ECO:0000313" key="1">
    <source>
        <dbReference type="EMBL" id="WVZ58099.1"/>
    </source>
</evidence>
<gene>
    <name evidence="1" type="ORF">U9M48_008405</name>
</gene>
<dbReference type="EMBL" id="CP144746">
    <property type="protein sequence ID" value="WVZ58099.1"/>
    <property type="molecule type" value="Genomic_DNA"/>
</dbReference>
<sequence length="108" mass="11764">MILLLLGLLTLLVLLLLVVAGAGVAVGGSRVELFFLLFNFLALLLCKQGTVHQAHGGFGIFHRTEPSTSKLSCCIQDPLLIIALRNVKLLLHCMEPVICLKRISRMGE</sequence>
<reference evidence="1 2" key="1">
    <citation type="submission" date="2024-02" db="EMBL/GenBank/DDBJ databases">
        <title>High-quality chromosome-scale genome assembly of Pensacola bahiagrass (Paspalum notatum Flugge var. saurae).</title>
        <authorList>
            <person name="Vega J.M."/>
            <person name="Podio M."/>
            <person name="Orjuela J."/>
            <person name="Siena L.A."/>
            <person name="Pessino S.C."/>
            <person name="Combes M.C."/>
            <person name="Mariac C."/>
            <person name="Albertini E."/>
            <person name="Pupilli F."/>
            <person name="Ortiz J.P.A."/>
            <person name="Leblanc O."/>
        </authorList>
    </citation>
    <scope>NUCLEOTIDE SEQUENCE [LARGE SCALE GENOMIC DNA]</scope>
    <source>
        <strain evidence="1">R1</strain>
        <tissue evidence="1">Leaf</tissue>
    </source>
</reference>
<accession>A0AAQ3SPH7</accession>
<dbReference type="AlphaFoldDB" id="A0AAQ3SPH7"/>
<evidence type="ECO:0000313" key="2">
    <source>
        <dbReference type="Proteomes" id="UP001341281"/>
    </source>
</evidence>
<organism evidence="1 2">
    <name type="scientific">Paspalum notatum var. saurae</name>
    <dbReference type="NCBI Taxonomy" id="547442"/>
    <lineage>
        <taxon>Eukaryota</taxon>
        <taxon>Viridiplantae</taxon>
        <taxon>Streptophyta</taxon>
        <taxon>Embryophyta</taxon>
        <taxon>Tracheophyta</taxon>
        <taxon>Spermatophyta</taxon>
        <taxon>Magnoliopsida</taxon>
        <taxon>Liliopsida</taxon>
        <taxon>Poales</taxon>
        <taxon>Poaceae</taxon>
        <taxon>PACMAD clade</taxon>
        <taxon>Panicoideae</taxon>
        <taxon>Andropogonodae</taxon>
        <taxon>Paspaleae</taxon>
        <taxon>Paspalinae</taxon>
        <taxon>Paspalum</taxon>
    </lineage>
</organism>
<name>A0AAQ3SPH7_PASNO</name>